<dbReference type="AlphaFoldDB" id="A0AAI8U0C7"/>
<dbReference type="RefSeq" id="WP_276822247.1">
    <property type="nucleotide sequence ID" value="NZ_AP027452.1"/>
</dbReference>
<sequence>MSFKRTVGVSIMAAGIGVSGLLGIGLGTAAADPGPGCDRPGTPQCGEHRDDNRGPAGPADWQNRGVDQGRQDHRPFNWNGQQVTPMPAADGRGWGFWFLGTWIPL</sequence>
<evidence type="ECO:0000256" key="1">
    <source>
        <dbReference type="SAM" id="MobiDB-lite"/>
    </source>
</evidence>
<reference evidence="2" key="1">
    <citation type="submission" date="2023-03" db="EMBL/GenBank/DDBJ databases">
        <title>Draft genome sequence of a Mycolicibacterium mageritense strain H4_3_1 isolated from a hybrid biological-inorganic system reactor.</title>
        <authorList>
            <person name="Feng X."/>
            <person name="Kazama D."/>
            <person name="Sato K."/>
            <person name="Kobayashi H."/>
        </authorList>
    </citation>
    <scope>NUCLEOTIDE SEQUENCE</scope>
    <source>
        <strain evidence="2">H4_3_1</strain>
    </source>
</reference>
<name>A0AAI8U0C7_MYCME</name>
<organism evidence="2 3">
    <name type="scientific">Mycolicibacterium mageritense</name>
    <name type="common">Mycobacterium mageritense</name>
    <dbReference type="NCBI Taxonomy" id="53462"/>
    <lineage>
        <taxon>Bacteria</taxon>
        <taxon>Bacillati</taxon>
        <taxon>Actinomycetota</taxon>
        <taxon>Actinomycetes</taxon>
        <taxon>Mycobacteriales</taxon>
        <taxon>Mycobacteriaceae</taxon>
        <taxon>Mycolicibacterium</taxon>
    </lineage>
</organism>
<evidence type="ECO:0000313" key="2">
    <source>
        <dbReference type="EMBL" id="BDY31892.1"/>
    </source>
</evidence>
<dbReference type="Proteomes" id="UP001241092">
    <property type="component" value="Chromosome"/>
</dbReference>
<feature type="region of interest" description="Disordered" evidence="1">
    <location>
        <begin position="33"/>
        <end position="87"/>
    </location>
</feature>
<protein>
    <submittedName>
        <fullName evidence="2">Uncharacterized protein</fullName>
    </submittedName>
</protein>
<accession>A0AAI8U0C7</accession>
<evidence type="ECO:0000313" key="3">
    <source>
        <dbReference type="Proteomes" id="UP001241092"/>
    </source>
</evidence>
<gene>
    <name evidence="2" type="ORF">hbim_05850</name>
</gene>
<dbReference type="EMBL" id="AP027452">
    <property type="protein sequence ID" value="BDY31892.1"/>
    <property type="molecule type" value="Genomic_DNA"/>
</dbReference>
<proteinExistence type="predicted"/>